<feature type="signal peptide" evidence="1">
    <location>
        <begin position="1"/>
        <end position="24"/>
    </location>
</feature>
<dbReference type="EMBL" id="CP096574">
    <property type="protein sequence ID" value="UPU34270.1"/>
    <property type="molecule type" value="Genomic_DNA"/>
</dbReference>
<keyword evidence="6" id="KW-1185">Reference proteome</keyword>
<dbReference type="SUPFAM" id="SSF48695">
    <property type="entry name" value="Multiheme cytochromes"/>
    <property type="match status" value="2"/>
</dbReference>
<evidence type="ECO:0000259" key="2">
    <source>
        <dbReference type="Pfam" id="PF13290"/>
    </source>
</evidence>
<sequence length="591" mass="62506">MKKLLAALTCLAMLLALAVPVAMAGKPVADRTAPTTTASPLGGTFTSAVTVTLSVNEPATTYYTTDGTTPTTSSTVYSAPLTISTTKTLKYFSKDTAGNLETVKTQTYTIGAPPSTHATLTWTGYGMCSTSTCHSGRASAVHSSVHYQWKGDASEMTTGPSTQGKIDATDGSSSMNAYCVNIEGTWNPCAACHVGAGARPTSTLTPSNIDCLICHNDTVNAPYSRVRNATTGLFEPAAGLDMNLVVQKANIKPARKNCLGACHAKAGGGDGVKRGDLALATVTFSNPADDAHMATGGGNMACQSCHTFTSHRVIGRGSDLRPQDSSTDLNCSSTTCHPTKTTSTGHVNADVYHHVGRVACQSCHIKTYARGFQTEMDRDWSAPAVWNATLGRYEPEHVMAGNQVPKYAFWDGTSWGSNVGDAAVLDPATGAYKISRPNGAINGPVGTKLFPFKYKTSHQPMANGKLIALKVGTFFSTANYDQAVKDGMAYMGLPTTTPYTTVLTDEFQVLNHQVEPAGSVMGCAGCHENTTVNLKGIGYALKAPTSVVCIQCHREKTPGDYTRIHSHSLSKGFDCSWCHTFSRPERGLTMP</sequence>
<evidence type="ECO:0000313" key="6">
    <source>
        <dbReference type="Proteomes" id="UP000831485"/>
    </source>
</evidence>
<dbReference type="InterPro" id="IPR036280">
    <property type="entry name" value="Multihaem_cyt_sf"/>
</dbReference>
<dbReference type="RefSeq" id="WP_183347145.1">
    <property type="nucleotide sequence ID" value="NZ_BLXY01000003.1"/>
</dbReference>
<evidence type="ECO:0000313" key="4">
    <source>
        <dbReference type="EMBL" id="UPU34270.1"/>
    </source>
</evidence>
<dbReference type="InterPro" id="IPR024673">
    <property type="entry name" value="Octahem_Cyt_c"/>
</dbReference>
<accession>A0A6V8MW01</accession>
<proteinExistence type="predicted"/>
<dbReference type="EMBL" id="BLXY01000003">
    <property type="protein sequence ID" value="GFO64252.1"/>
    <property type="molecule type" value="Genomic_DNA"/>
</dbReference>
<reference evidence="4" key="3">
    <citation type="submission" date="2022-04" db="EMBL/GenBank/DDBJ databases">
        <authorList>
            <person name="Liu G."/>
        </authorList>
    </citation>
    <scope>NUCLEOTIDE SEQUENCE</scope>
    <source>
        <strain evidence="4">RG22</strain>
    </source>
</reference>
<protein>
    <submittedName>
        <fullName evidence="4">Chitobiase/beta-hexosaminidase C-terminal domain-containing protein</fullName>
    </submittedName>
</protein>
<evidence type="ECO:0000313" key="3">
    <source>
        <dbReference type="EMBL" id="GFO64252.1"/>
    </source>
</evidence>
<feature type="chain" id="PRO_5027632543" evidence="1">
    <location>
        <begin position="25"/>
        <end position="591"/>
    </location>
</feature>
<evidence type="ECO:0000256" key="1">
    <source>
        <dbReference type="SAM" id="SignalP"/>
    </source>
</evidence>
<feature type="domain" description="GH29D-like beta-sandwich" evidence="2">
    <location>
        <begin position="40"/>
        <end position="105"/>
    </location>
</feature>
<dbReference type="InterPro" id="IPR059177">
    <property type="entry name" value="GH29D-like_dom"/>
</dbReference>
<name>A0A6V8MW01_9BACT</name>
<gene>
    <name evidence="3" type="ORF">GMPD_21710</name>
    <name evidence="4" type="ORF">M1B72_12505</name>
</gene>
<reference evidence="3" key="2">
    <citation type="journal article" date="2021" name="Int. J. Syst. Evol. Microbiol.">
        <title>Geomonas silvestris sp. nov., Geomonas paludis sp. nov. and Geomonas limicola sp. nov., isolated from terrestrial environments, and emended description of the genus Geomonas.</title>
        <authorList>
            <person name="Itoh H."/>
            <person name="Xu Z."/>
            <person name="Masuda Y."/>
            <person name="Ushijima N."/>
            <person name="Hayakawa C."/>
            <person name="Shiratori Y."/>
            <person name="Senoo K."/>
        </authorList>
    </citation>
    <scope>NUCLEOTIDE SEQUENCE</scope>
    <source>
        <strain evidence="3">Red736</strain>
    </source>
</reference>
<dbReference type="Gene3D" id="3.90.10.10">
    <property type="entry name" value="Cytochrome C3"/>
    <property type="match status" value="1"/>
</dbReference>
<organism evidence="3 5">
    <name type="scientific">Geomonas paludis</name>
    <dbReference type="NCBI Taxonomy" id="2740185"/>
    <lineage>
        <taxon>Bacteria</taxon>
        <taxon>Pseudomonadati</taxon>
        <taxon>Thermodesulfobacteriota</taxon>
        <taxon>Desulfuromonadia</taxon>
        <taxon>Geobacterales</taxon>
        <taxon>Geobacteraceae</taxon>
        <taxon>Geomonas</taxon>
    </lineage>
</organism>
<dbReference type="Proteomes" id="UP000568888">
    <property type="component" value="Unassembled WGS sequence"/>
</dbReference>
<keyword evidence="1" id="KW-0732">Signal</keyword>
<dbReference type="Pfam" id="PF13290">
    <property type="entry name" value="CHB_HEX_C_1"/>
    <property type="match status" value="1"/>
</dbReference>
<dbReference type="AlphaFoldDB" id="A0A6V8MW01"/>
<dbReference type="Pfam" id="PF11783">
    <property type="entry name" value="Cytochrome_cB"/>
    <property type="match status" value="1"/>
</dbReference>
<dbReference type="Proteomes" id="UP000831485">
    <property type="component" value="Chromosome"/>
</dbReference>
<reference evidence="5" key="1">
    <citation type="submission" date="2020-06" db="EMBL/GenBank/DDBJ databases">
        <title>Draft genomic sequecing of Geomonas sp. Red736.</title>
        <authorList>
            <person name="Itoh H."/>
            <person name="Xu Z.X."/>
            <person name="Ushijima N."/>
            <person name="Masuda Y."/>
            <person name="Shiratori Y."/>
            <person name="Senoo K."/>
        </authorList>
    </citation>
    <scope>NUCLEOTIDE SEQUENCE [LARGE SCALE GENOMIC DNA]</scope>
    <source>
        <strain evidence="5">Red736</strain>
    </source>
</reference>
<evidence type="ECO:0000313" key="5">
    <source>
        <dbReference type="Proteomes" id="UP000568888"/>
    </source>
</evidence>